<evidence type="ECO:0000313" key="1">
    <source>
        <dbReference type="EMBL" id="KAB5593149.1"/>
    </source>
</evidence>
<reference evidence="1 2" key="1">
    <citation type="journal article" date="2019" name="Fungal Biol. Biotechnol.">
        <title>Draft genome sequence of fastidious pathogen Ceratobasidium theobromae, which causes vascular-streak dieback in Theobroma cacao.</title>
        <authorList>
            <person name="Ali S.S."/>
            <person name="Asman A."/>
            <person name="Shao J."/>
            <person name="Firmansyah A.P."/>
            <person name="Susilo A.W."/>
            <person name="Rosmana A."/>
            <person name="McMahon P."/>
            <person name="Junaid M."/>
            <person name="Guest D."/>
            <person name="Kheng T.Y."/>
            <person name="Meinhardt L.W."/>
            <person name="Bailey B.A."/>
        </authorList>
    </citation>
    <scope>NUCLEOTIDE SEQUENCE [LARGE SCALE GENOMIC DNA]</scope>
    <source>
        <strain evidence="1 2">CT2</strain>
    </source>
</reference>
<dbReference type="AlphaFoldDB" id="A0A5N5QNC3"/>
<dbReference type="GO" id="GO:0016627">
    <property type="term" value="F:oxidoreductase activity, acting on the CH-CH group of donors"/>
    <property type="evidence" value="ECO:0007669"/>
    <property type="project" value="InterPro"/>
</dbReference>
<keyword evidence="2" id="KW-1185">Reference proteome</keyword>
<name>A0A5N5QNC3_9AGAM</name>
<dbReference type="InterPro" id="IPR037069">
    <property type="entry name" value="AcylCoA_DH/ox_N_sf"/>
</dbReference>
<protein>
    <submittedName>
        <fullName evidence="1">Acyl-CoA dehydrogenase</fullName>
    </submittedName>
</protein>
<proteinExistence type="predicted"/>
<organism evidence="1 2">
    <name type="scientific">Ceratobasidium theobromae</name>
    <dbReference type="NCBI Taxonomy" id="1582974"/>
    <lineage>
        <taxon>Eukaryota</taxon>
        <taxon>Fungi</taxon>
        <taxon>Dikarya</taxon>
        <taxon>Basidiomycota</taxon>
        <taxon>Agaricomycotina</taxon>
        <taxon>Agaricomycetes</taxon>
        <taxon>Cantharellales</taxon>
        <taxon>Ceratobasidiaceae</taxon>
        <taxon>Ceratobasidium</taxon>
    </lineage>
</organism>
<dbReference type="Proteomes" id="UP000383932">
    <property type="component" value="Unassembled WGS sequence"/>
</dbReference>
<dbReference type="OrthoDB" id="9988775at2759"/>
<gene>
    <name evidence="1" type="ORF">CTheo_3451</name>
</gene>
<dbReference type="Gene3D" id="1.10.540.10">
    <property type="entry name" value="Acyl-CoA dehydrogenase/oxidase, N-terminal domain"/>
    <property type="match status" value="1"/>
</dbReference>
<dbReference type="GO" id="GO:0050660">
    <property type="term" value="F:flavin adenine dinucleotide binding"/>
    <property type="evidence" value="ECO:0007669"/>
    <property type="project" value="InterPro"/>
</dbReference>
<evidence type="ECO:0000313" key="2">
    <source>
        <dbReference type="Proteomes" id="UP000383932"/>
    </source>
</evidence>
<comment type="caution">
    <text evidence="1">The sequence shown here is derived from an EMBL/GenBank/DDBJ whole genome shotgun (WGS) entry which is preliminary data.</text>
</comment>
<accession>A0A5N5QNC3</accession>
<sequence length="68" mass="7487">MNPLRLAPNLLKRASGIRCRAMATQAHPGVGFALTEEQAGIQDLARKFTRENIVPVAAQYDRSMVSTF</sequence>
<dbReference type="EMBL" id="SSOP01000045">
    <property type="protein sequence ID" value="KAB5593149.1"/>
    <property type="molecule type" value="Genomic_DNA"/>
</dbReference>